<dbReference type="Proteomes" id="UP000814033">
    <property type="component" value="Unassembled WGS sequence"/>
</dbReference>
<name>A0ACB8RZU3_9AGAM</name>
<organism evidence="1 2">
    <name type="scientific">Auriscalpium vulgare</name>
    <dbReference type="NCBI Taxonomy" id="40419"/>
    <lineage>
        <taxon>Eukaryota</taxon>
        <taxon>Fungi</taxon>
        <taxon>Dikarya</taxon>
        <taxon>Basidiomycota</taxon>
        <taxon>Agaricomycotina</taxon>
        <taxon>Agaricomycetes</taxon>
        <taxon>Russulales</taxon>
        <taxon>Auriscalpiaceae</taxon>
        <taxon>Auriscalpium</taxon>
    </lineage>
</organism>
<protein>
    <submittedName>
        <fullName evidence="1">Uncharacterized protein</fullName>
    </submittedName>
</protein>
<sequence>MNLGRQSITATKPLVLYDVRFDADSQIFTTATPAGFAIYRSCPLELLKKREVNGGTLAAVVPLHSSSLLFLLGGGRSPRYPPNKVIFWDEATAQEVAELEFREKVRGITCRRGWLAVALRRRVVVFEIGETVTRYREWDTCDNPRGILAMATGSYSTLLTIPGRQIGHVQLIHLPPCRPPEPIGPPPPNSPRPPPPTKHAQSILVAHNTALTALAVPPSGRLVATTSLRGTLVRVWDTATGKQVRELRRGSDQAAIYGVAFRPDEAELCVWSDKGTVHIFALTMGTGVSNRQSTLSSLTSYLPLPKYFESEWSYAQFRIPTLTSHISLSQQTHGPVDADLPEEEKCTVGWIEAPTAAGKPPVVEYQLIALTYTGGWYRLSLPRASSSTSLGAHSPTPIPHSTSPPSARSHTVHRARSPSSASFTNRPDKGKGVAYEKEKKESRECVLLEFRRFGSWDGWG</sequence>
<dbReference type="EMBL" id="MU275871">
    <property type="protein sequence ID" value="KAI0049646.1"/>
    <property type="molecule type" value="Genomic_DNA"/>
</dbReference>
<reference evidence="1" key="2">
    <citation type="journal article" date="2022" name="New Phytol.">
        <title>Evolutionary transition to the ectomycorrhizal habit in the genomes of a hyperdiverse lineage of mushroom-forming fungi.</title>
        <authorList>
            <person name="Looney B."/>
            <person name="Miyauchi S."/>
            <person name="Morin E."/>
            <person name="Drula E."/>
            <person name="Courty P.E."/>
            <person name="Kohler A."/>
            <person name="Kuo A."/>
            <person name="LaButti K."/>
            <person name="Pangilinan J."/>
            <person name="Lipzen A."/>
            <person name="Riley R."/>
            <person name="Andreopoulos W."/>
            <person name="He G."/>
            <person name="Johnson J."/>
            <person name="Nolan M."/>
            <person name="Tritt A."/>
            <person name="Barry K.W."/>
            <person name="Grigoriev I.V."/>
            <person name="Nagy L.G."/>
            <person name="Hibbett D."/>
            <person name="Henrissat B."/>
            <person name="Matheny P.B."/>
            <person name="Labbe J."/>
            <person name="Martin F.M."/>
        </authorList>
    </citation>
    <scope>NUCLEOTIDE SEQUENCE</scope>
    <source>
        <strain evidence="1">FP105234-sp</strain>
    </source>
</reference>
<gene>
    <name evidence="1" type="ORF">FA95DRAFT_847716</name>
</gene>
<reference evidence="1" key="1">
    <citation type="submission" date="2021-02" db="EMBL/GenBank/DDBJ databases">
        <authorList>
            <consortium name="DOE Joint Genome Institute"/>
            <person name="Ahrendt S."/>
            <person name="Looney B.P."/>
            <person name="Miyauchi S."/>
            <person name="Morin E."/>
            <person name="Drula E."/>
            <person name="Courty P.E."/>
            <person name="Chicoki N."/>
            <person name="Fauchery L."/>
            <person name="Kohler A."/>
            <person name="Kuo A."/>
            <person name="Labutti K."/>
            <person name="Pangilinan J."/>
            <person name="Lipzen A."/>
            <person name="Riley R."/>
            <person name="Andreopoulos W."/>
            <person name="He G."/>
            <person name="Johnson J."/>
            <person name="Barry K.W."/>
            <person name="Grigoriev I.V."/>
            <person name="Nagy L."/>
            <person name="Hibbett D."/>
            <person name="Henrissat B."/>
            <person name="Matheny P.B."/>
            <person name="Labbe J."/>
            <person name="Martin F."/>
        </authorList>
    </citation>
    <scope>NUCLEOTIDE SEQUENCE</scope>
    <source>
        <strain evidence="1">FP105234-sp</strain>
    </source>
</reference>
<proteinExistence type="predicted"/>
<keyword evidence="2" id="KW-1185">Reference proteome</keyword>
<evidence type="ECO:0000313" key="2">
    <source>
        <dbReference type="Proteomes" id="UP000814033"/>
    </source>
</evidence>
<accession>A0ACB8RZU3</accession>
<evidence type="ECO:0000313" key="1">
    <source>
        <dbReference type="EMBL" id="KAI0049646.1"/>
    </source>
</evidence>
<comment type="caution">
    <text evidence="1">The sequence shown here is derived from an EMBL/GenBank/DDBJ whole genome shotgun (WGS) entry which is preliminary data.</text>
</comment>